<sequence>MSCTIHFLNVKDGDCTIIQHETERVSVIDICNGNEKQKYNFCSEANFNMRENSINPITYLENLNIKNIFRFILTHPDMDHLDGLENLFTKFTVVNFWDTGHKKDMREFKNSKYKETDWEYYLKVRKSCENPKVLQYYLGCEYDYFMKDGLEIISPNKILEKEILNSKNPNWNEISYVILHTIYDRKILYCGDSEDLAWKYILNNKELHKKIKDIDILIAPHHGRKTGGDKENIFLNELNPKLVLFGNTSDSKHKNYQAFNNRKIPILTNNEAGNIIMEINNKEISIKTENDINGIITAKNYSDGAKRIKKIKENYKIIFKGFNYE</sequence>
<organism evidence="1 2">
    <name type="scientific">Campylobacter subantarcticus</name>
    <dbReference type="NCBI Taxonomy" id="497724"/>
    <lineage>
        <taxon>Bacteria</taxon>
        <taxon>Pseudomonadati</taxon>
        <taxon>Campylobacterota</taxon>
        <taxon>Epsilonproteobacteria</taxon>
        <taxon>Campylobacterales</taxon>
        <taxon>Campylobacteraceae</taxon>
        <taxon>Campylobacter</taxon>
    </lineage>
</organism>
<gene>
    <name evidence="1" type="ORF">A0Z09_001690</name>
</gene>
<dbReference type="Gene3D" id="3.60.15.10">
    <property type="entry name" value="Ribonuclease Z/Hydroxyacylglutathione hydrolase-like"/>
    <property type="match status" value="1"/>
</dbReference>
<keyword evidence="2" id="KW-1185">Reference proteome</keyword>
<dbReference type="PANTHER" id="PTHR30619:SF1">
    <property type="entry name" value="RECOMBINATION PROTEIN 2"/>
    <property type="match status" value="1"/>
</dbReference>
<name>A0ABW9N3F0_9BACT</name>
<proteinExistence type="predicted"/>
<evidence type="ECO:0000313" key="2">
    <source>
        <dbReference type="Proteomes" id="UP000364097"/>
    </source>
</evidence>
<comment type="caution">
    <text evidence="1">The sequence shown here is derived from an EMBL/GenBank/DDBJ whole genome shotgun (WGS) entry which is preliminary data.</text>
</comment>
<dbReference type="Proteomes" id="UP000364097">
    <property type="component" value="Unassembled WGS sequence"/>
</dbReference>
<dbReference type="RefSeq" id="WP_052243646.1">
    <property type="nucleotide sequence ID" value="NZ_AACKMW020000016.1"/>
</dbReference>
<protein>
    <submittedName>
        <fullName evidence="1">Uncharacterized protein</fullName>
    </submittedName>
</protein>
<dbReference type="SUPFAM" id="SSF56281">
    <property type="entry name" value="Metallo-hydrolase/oxidoreductase"/>
    <property type="match status" value="1"/>
</dbReference>
<dbReference type="EMBL" id="AACKMW020000016">
    <property type="protein sequence ID" value="MPB98779.1"/>
    <property type="molecule type" value="Genomic_DNA"/>
</dbReference>
<evidence type="ECO:0000313" key="1">
    <source>
        <dbReference type="EMBL" id="MPB98779.1"/>
    </source>
</evidence>
<dbReference type="InterPro" id="IPR052159">
    <property type="entry name" value="Competence_DNA_uptake"/>
</dbReference>
<reference evidence="1" key="1">
    <citation type="submission" date="2019-08" db="EMBL/GenBank/DDBJ databases">
        <title>Rapid identification of Enteric Bacteria from Whole Genome Sequences (WGS) using Average Nucleotide Identity (ANI).</title>
        <authorList>
            <person name="Lane C."/>
        </authorList>
    </citation>
    <scope>NUCLEOTIDE SEQUENCE [LARGE SCALE GENOMIC DNA]</scope>
    <source>
        <strain evidence="1">2010D-8461</strain>
    </source>
</reference>
<dbReference type="PANTHER" id="PTHR30619">
    <property type="entry name" value="DNA INTERNALIZATION/COMPETENCE PROTEIN COMEC/REC2"/>
    <property type="match status" value="1"/>
</dbReference>
<accession>A0ABW9N3F0</accession>
<dbReference type="InterPro" id="IPR036866">
    <property type="entry name" value="RibonucZ/Hydroxyglut_hydro"/>
</dbReference>